<dbReference type="GO" id="GO:0016853">
    <property type="term" value="F:isomerase activity"/>
    <property type="evidence" value="ECO:0007669"/>
    <property type="project" value="TreeGrafter"/>
</dbReference>
<evidence type="ECO:0000313" key="2">
    <source>
        <dbReference type="EMBL" id="MDT2404238.1"/>
    </source>
</evidence>
<accession>A0AAW8RYC3</accession>
<dbReference type="NCBIfam" id="TIGR00654">
    <property type="entry name" value="PhzF_family"/>
    <property type="match status" value="1"/>
</dbReference>
<dbReference type="PANTHER" id="PTHR13774:SF32">
    <property type="entry name" value="ANTISENSE-ENHANCING SEQUENCE 1"/>
    <property type="match status" value="1"/>
</dbReference>
<evidence type="ECO:0000256" key="1">
    <source>
        <dbReference type="PIRSR" id="PIRSR016184-1"/>
    </source>
</evidence>
<dbReference type="PANTHER" id="PTHR13774">
    <property type="entry name" value="PHENAZINE BIOSYNTHESIS PROTEIN"/>
    <property type="match status" value="1"/>
</dbReference>
<reference evidence="2" key="1">
    <citation type="submission" date="2023-03" db="EMBL/GenBank/DDBJ databases">
        <authorList>
            <person name="Shen W."/>
            <person name="Cai J."/>
        </authorList>
    </citation>
    <scope>NUCLEOTIDE SEQUENCE</scope>
    <source>
        <strain evidence="2">P33-2</strain>
    </source>
</reference>
<dbReference type="AlphaFoldDB" id="A0AAW8RYC3"/>
<gene>
    <name evidence="2" type="ORF">P7D43_17865</name>
</gene>
<dbReference type="Gene3D" id="3.10.310.10">
    <property type="entry name" value="Diaminopimelate Epimerase, Chain A, domain 1"/>
    <property type="match status" value="2"/>
</dbReference>
<dbReference type="RefSeq" id="WP_311865593.1">
    <property type="nucleotide sequence ID" value="NZ_JARPWH010000089.1"/>
</dbReference>
<comment type="caution">
    <text evidence="2">The sequence shown here is derived from an EMBL/GenBank/DDBJ whole genome shotgun (WGS) entry which is preliminary data.</text>
</comment>
<dbReference type="EMBL" id="JARPWH010000089">
    <property type="protein sequence ID" value="MDT2404238.1"/>
    <property type="molecule type" value="Genomic_DNA"/>
</dbReference>
<dbReference type="InterPro" id="IPR003719">
    <property type="entry name" value="Phenazine_PhzF-like"/>
</dbReference>
<sequence length="305" mass="33833">MREFHYELIDVFTKEPFGGNQLAVFKDAAGLSANEMQKITRELNLSEATFVTELTKEQATVRIFTPRREVPIAGHSTIGTGYVLARDGEIETHEGGNSFLFEEQIGEIPLKLIKQQQKITAVEMVQPIPEFRDIFRSKEVIGSLLSIDSTDISERAPMQVVFAGVSFLFIPITGLKTMKKIKFRQDVWEREFLAKGHAVDIFAFTPETIDPQATVHSRMFGPTMGIVEDPATGAASGPLGAYLAHYDLVSSETSGKYTILSEQGMEIERPSQIRINVTYTDDKISFVSIAGSSVDIGRGTIYQAK</sequence>
<dbReference type="GO" id="GO:0005737">
    <property type="term" value="C:cytoplasm"/>
    <property type="evidence" value="ECO:0007669"/>
    <property type="project" value="TreeGrafter"/>
</dbReference>
<proteinExistence type="predicted"/>
<feature type="active site" evidence="1">
    <location>
        <position position="47"/>
    </location>
</feature>
<organism evidence="2 3">
    <name type="scientific">Enterococcus avium</name>
    <name type="common">Streptococcus avium</name>
    <dbReference type="NCBI Taxonomy" id="33945"/>
    <lineage>
        <taxon>Bacteria</taxon>
        <taxon>Bacillati</taxon>
        <taxon>Bacillota</taxon>
        <taxon>Bacilli</taxon>
        <taxon>Lactobacillales</taxon>
        <taxon>Enterococcaceae</taxon>
        <taxon>Enterococcus</taxon>
    </lineage>
</organism>
<dbReference type="SUPFAM" id="SSF54506">
    <property type="entry name" value="Diaminopimelate epimerase-like"/>
    <property type="match status" value="1"/>
</dbReference>
<dbReference type="Proteomes" id="UP001260773">
    <property type="component" value="Unassembled WGS sequence"/>
</dbReference>
<protein>
    <submittedName>
        <fullName evidence="2">PhzF family phenazine biosynthesis protein</fullName>
    </submittedName>
</protein>
<dbReference type="Pfam" id="PF02567">
    <property type="entry name" value="PhzC-PhzF"/>
    <property type="match status" value="1"/>
</dbReference>
<name>A0AAW8RYC3_ENTAV</name>
<evidence type="ECO:0000313" key="3">
    <source>
        <dbReference type="Proteomes" id="UP001260773"/>
    </source>
</evidence>
<dbReference type="PIRSF" id="PIRSF016184">
    <property type="entry name" value="PhzC_PhzF"/>
    <property type="match status" value="1"/>
</dbReference>